<dbReference type="InterPro" id="IPR010982">
    <property type="entry name" value="Lambda_DNA-bd_dom_sf"/>
</dbReference>
<dbReference type="EMBL" id="CACVAZ010000067">
    <property type="protein sequence ID" value="CAA6811507.1"/>
    <property type="molecule type" value="Genomic_DNA"/>
</dbReference>
<reference evidence="2" key="1">
    <citation type="submission" date="2020-01" db="EMBL/GenBank/DDBJ databases">
        <authorList>
            <person name="Meier V. D."/>
            <person name="Meier V D."/>
        </authorList>
    </citation>
    <scope>NUCLEOTIDE SEQUENCE</scope>
    <source>
        <strain evidence="2">HLG_WM_MAG_02</strain>
    </source>
</reference>
<protein>
    <recommendedName>
        <fullName evidence="1">HTH cro/C1-type domain-containing protein</fullName>
    </recommendedName>
</protein>
<dbReference type="Gene3D" id="1.10.260.40">
    <property type="entry name" value="lambda repressor-like DNA-binding domains"/>
    <property type="match status" value="1"/>
</dbReference>
<name>A0A6S6T436_9BACT</name>
<sequence length="79" mass="9208">MVLKEKEENLVKKVCQEYEITQTELAKRLDVPRGTLGRWTSDGNIPRGMSIALHLMIENKELKEKLLAVKRFKEILDKI</sequence>
<feature type="domain" description="HTH cro/C1-type" evidence="1">
    <location>
        <begin position="11"/>
        <end position="39"/>
    </location>
</feature>
<proteinExistence type="predicted"/>
<organism evidence="2">
    <name type="scientific">uncultured Sulfurovum sp</name>
    <dbReference type="NCBI Taxonomy" id="269237"/>
    <lineage>
        <taxon>Bacteria</taxon>
        <taxon>Pseudomonadati</taxon>
        <taxon>Campylobacterota</taxon>
        <taxon>Epsilonproteobacteria</taxon>
        <taxon>Campylobacterales</taxon>
        <taxon>Sulfurovaceae</taxon>
        <taxon>Sulfurovum</taxon>
        <taxon>environmental samples</taxon>
    </lineage>
</organism>
<evidence type="ECO:0000259" key="1">
    <source>
        <dbReference type="PROSITE" id="PS50943"/>
    </source>
</evidence>
<gene>
    <name evidence="2" type="ORF">HELGO_WM38783</name>
</gene>
<dbReference type="GO" id="GO:0003677">
    <property type="term" value="F:DNA binding"/>
    <property type="evidence" value="ECO:0007669"/>
    <property type="project" value="InterPro"/>
</dbReference>
<dbReference type="SUPFAM" id="SSF47413">
    <property type="entry name" value="lambda repressor-like DNA-binding domains"/>
    <property type="match status" value="1"/>
</dbReference>
<dbReference type="GO" id="GO:0045892">
    <property type="term" value="P:negative regulation of DNA-templated transcription"/>
    <property type="evidence" value="ECO:0007669"/>
    <property type="project" value="InterPro"/>
</dbReference>
<dbReference type="InterPro" id="IPR001387">
    <property type="entry name" value="Cro/C1-type_HTH"/>
</dbReference>
<evidence type="ECO:0000313" key="2">
    <source>
        <dbReference type="EMBL" id="CAA6811507.1"/>
    </source>
</evidence>
<accession>A0A6S6T436</accession>
<dbReference type="Pfam" id="PF07022">
    <property type="entry name" value="Phage_CI_repr"/>
    <property type="match status" value="1"/>
</dbReference>
<dbReference type="InterPro" id="IPR010744">
    <property type="entry name" value="Phage_CI_N"/>
</dbReference>
<dbReference type="AlphaFoldDB" id="A0A6S6T436"/>
<dbReference type="PROSITE" id="PS50943">
    <property type="entry name" value="HTH_CROC1"/>
    <property type="match status" value="1"/>
</dbReference>